<evidence type="ECO:0008006" key="14">
    <source>
        <dbReference type="Google" id="ProtNLM"/>
    </source>
</evidence>
<dbReference type="GO" id="GO:0005227">
    <property type="term" value="F:calcium-activated cation channel activity"/>
    <property type="evidence" value="ECO:0007669"/>
    <property type="project" value="InterPro"/>
</dbReference>
<evidence type="ECO:0000256" key="8">
    <source>
        <dbReference type="SAM" id="Phobius"/>
    </source>
</evidence>
<sequence length="1068" mass="118450">MASEAGDAAQELINSYNEKISKVAPGAVGIQLGLMAAVGLACLCAFSILRPNNSVVYQPKLKYATDEKRPPKIGKGLFDWVAPVLQVSEAEMMKLIGLDAVAYLRFVRMCRNLFLIVAVLCCAVLMPINVIYNIRNVVSGNRNALLMLTMTQVKGNWLWAHVVMTYLITGLTFFVVWRNYSAIVKLRWQWFRSPAYQDMLYARSLMVTQVGKKYQTDAALQSLLIGLNIPYPTTAVHIGRRVGALPELVKKHNETVKELEEVLTRYFKDPNRLPSKRPTKRIGGWMGMGGNKVDAIDYLTEKIKRYEQRVEERSRACFTKPEPKLTIHERKAESYGFASFESVPFAHIVAKTLRGKKKQGSKFELAPPPKDLIWDNLNMGDAGRAKNKFFGGILLVLLCGFYTIPLVAVALLANLAALSAYVPFVNTWVNDYSWLFSAFVGESVSDRGDSPSALTRTTTGVVPPLLGLLLQMILPMIIRWIASLQGTTTHTQADRIVTARYSAFLFITQFIIFSLLGVLVQIISQVVVFIQGHASVSKVLNYLADIPDSIQYTYMLQSNYWLTIMPLRGASACFDLAQLLSLTIIWVKTRLFGRTPREIREATKPPYFDFPVYYSNHLLIVAVVFAYAPLAPLVAAFGACVFAVSYWVYKYQNLYVSVTKIETGGRLWNVAINRVLTALLLMHIFMAVSIGLQSNWFYAIALAPPAIGVAIYKIVLVRQFQDRFRWYIPSEAEMSEVHMHHADARKNRLQKRFGHEALSEPLYTPMLHKNVQHLLPTIYNGRIEHGEAKLEGKMVEQNTAGGLTFAMLEAHDLTVDRAQYLREREEDEMTISTATALGRRAGPQSVAGTDVDDYFSDARAEYLKHGMHPSQSSTPFYPGTPDELPSELQRMPTFDDATPGTFYGLGASPNPSTEHLIHAAPAYPPSYSSPGRGPPGRDRAPSASPRIGGAGGFHRGNPSQTSLSSVGGGAAYYAQPADVAQYGLPRPSSRGDTYGPGTRAPPARQQPSHQGTFDPQEAFAVGNARGAPGNFGPPVHDPYARFSPPPTNFAPLQADSTEDVTSQVPRRR</sequence>
<dbReference type="Pfam" id="PF02714">
    <property type="entry name" value="RSN1_7TM"/>
    <property type="match status" value="1"/>
</dbReference>
<evidence type="ECO:0000256" key="4">
    <source>
        <dbReference type="ARBA" id="ARBA00022692"/>
    </source>
</evidence>
<keyword evidence="5 8" id="KW-1133">Transmembrane helix</keyword>
<dbReference type="InterPro" id="IPR032880">
    <property type="entry name" value="CSC1/OSCA1-like_N"/>
</dbReference>
<dbReference type="Pfam" id="PF13967">
    <property type="entry name" value="RSN1_TM"/>
    <property type="match status" value="1"/>
</dbReference>
<dbReference type="AlphaFoldDB" id="A0A2S5B7X6"/>
<evidence type="ECO:0000256" key="7">
    <source>
        <dbReference type="SAM" id="MobiDB-lite"/>
    </source>
</evidence>
<accession>A0A2S5B7X6</accession>
<dbReference type="InterPro" id="IPR027815">
    <property type="entry name" value="CSC1/OSCA1-like_cyt"/>
</dbReference>
<keyword evidence="6 8" id="KW-0472">Membrane</keyword>
<organism evidence="12 13">
    <name type="scientific">Rhodotorula taiwanensis</name>
    <dbReference type="NCBI Taxonomy" id="741276"/>
    <lineage>
        <taxon>Eukaryota</taxon>
        <taxon>Fungi</taxon>
        <taxon>Dikarya</taxon>
        <taxon>Basidiomycota</taxon>
        <taxon>Pucciniomycotina</taxon>
        <taxon>Microbotryomycetes</taxon>
        <taxon>Sporidiobolales</taxon>
        <taxon>Sporidiobolaceae</taxon>
        <taxon>Rhodotorula</taxon>
    </lineage>
</organism>
<feature type="compositionally biased region" description="Polar residues" evidence="7">
    <location>
        <begin position="1059"/>
        <end position="1068"/>
    </location>
</feature>
<name>A0A2S5B7X6_9BASI</name>
<comment type="subcellular location">
    <subcellularLocation>
        <location evidence="1">Membrane</location>
        <topology evidence="1">Multi-pass membrane protein</topology>
    </subcellularLocation>
</comment>
<feature type="transmembrane region" description="Helical" evidence="8">
    <location>
        <begin position="670"/>
        <end position="690"/>
    </location>
</feature>
<feature type="transmembrane region" description="Helical" evidence="8">
    <location>
        <begin position="696"/>
        <end position="716"/>
    </location>
</feature>
<feature type="transmembrane region" description="Helical" evidence="8">
    <location>
        <begin position="113"/>
        <end position="132"/>
    </location>
</feature>
<evidence type="ECO:0000313" key="13">
    <source>
        <dbReference type="Proteomes" id="UP000237144"/>
    </source>
</evidence>
<evidence type="ECO:0000259" key="9">
    <source>
        <dbReference type="Pfam" id="PF02714"/>
    </source>
</evidence>
<evidence type="ECO:0000256" key="2">
    <source>
        <dbReference type="ARBA" id="ARBA00007779"/>
    </source>
</evidence>
<evidence type="ECO:0000256" key="1">
    <source>
        <dbReference type="ARBA" id="ARBA00004141"/>
    </source>
</evidence>
<evidence type="ECO:0000259" key="11">
    <source>
        <dbReference type="Pfam" id="PF14703"/>
    </source>
</evidence>
<dbReference type="InterPro" id="IPR003864">
    <property type="entry name" value="CSC1/OSCA1-like_7TM"/>
</dbReference>
<evidence type="ECO:0000256" key="6">
    <source>
        <dbReference type="ARBA" id="ARBA00023136"/>
    </source>
</evidence>
<feature type="domain" description="CSC1/OSCA1-like 7TM region" evidence="9">
    <location>
        <begin position="388"/>
        <end position="687"/>
    </location>
</feature>
<gene>
    <name evidence="12" type="ORF">BMF94_4044</name>
</gene>
<feature type="transmembrane region" description="Helical" evidence="8">
    <location>
        <begin position="389"/>
        <end position="422"/>
    </location>
</feature>
<feature type="domain" description="CSC1/OSCA1-like N-terminal transmembrane" evidence="10">
    <location>
        <begin position="28"/>
        <end position="179"/>
    </location>
</feature>
<protein>
    <recommendedName>
        <fullName evidence="14">CSC1/OSCA1-like 7TM region domain-containing protein</fullName>
    </recommendedName>
</protein>
<keyword evidence="3" id="KW-0813">Transport</keyword>
<dbReference type="OrthoDB" id="2150324at2759"/>
<comment type="similarity">
    <text evidence="2">Belongs to the CSC1 (TC 1.A.17) family.</text>
</comment>
<dbReference type="PANTHER" id="PTHR13018:SF149">
    <property type="entry name" value="DOMAIN PROTEIN, PUTATIVE (AFU_ORTHOLOGUE AFUA_3G11660)-RELATED"/>
    <property type="match status" value="1"/>
</dbReference>
<evidence type="ECO:0000313" key="12">
    <source>
        <dbReference type="EMBL" id="POY72883.1"/>
    </source>
</evidence>
<feature type="region of interest" description="Disordered" evidence="7">
    <location>
        <begin position="866"/>
        <end position="967"/>
    </location>
</feature>
<dbReference type="Proteomes" id="UP000237144">
    <property type="component" value="Unassembled WGS sequence"/>
</dbReference>
<feature type="transmembrane region" description="Helical" evidence="8">
    <location>
        <begin position="461"/>
        <end position="482"/>
    </location>
</feature>
<comment type="caution">
    <text evidence="12">The sequence shown here is derived from an EMBL/GenBank/DDBJ whole genome shotgun (WGS) entry which is preliminary data.</text>
</comment>
<dbReference type="EMBL" id="PJQD01000045">
    <property type="protein sequence ID" value="POY72883.1"/>
    <property type="molecule type" value="Genomic_DNA"/>
</dbReference>
<dbReference type="STRING" id="741276.A0A2S5B7X6"/>
<feature type="transmembrane region" description="Helical" evidence="8">
    <location>
        <begin position="157"/>
        <end position="177"/>
    </location>
</feature>
<reference evidence="12 13" key="1">
    <citation type="journal article" date="2018" name="Front. Microbiol.">
        <title>Prospects for Fungal Bioremediation of Acidic Radioactive Waste Sites: Characterization and Genome Sequence of Rhodotorula taiwanensis MD1149.</title>
        <authorList>
            <person name="Tkavc R."/>
            <person name="Matrosova V.Y."/>
            <person name="Grichenko O.E."/>
            <person name="Gostincar C."/>
            <person name="Volpe R.P."/>
            <person name="Klimenkova P."/>
            <person name="Gaidamakova E.K."/>
            <person name="Zhou C.E."/>
            <person name="Stewart B.J."/>
            <person name="Lyman M.G."/>
            <person name="Malfatti S.A."/>
            <person name="Rubinfeld B."/>
            <person name="Courtot M."/>
            <person name="Singh J."/>
            <person name="Dalgard C.L."/>
            <person name="Hamilton T."/>
            <person name="Frey K.G."/>
            <person name="Gunde-Cimerman N."/>
            <person name="Dugan L."/>
            <person name="Daly M.J."/>
        </authorList>
    </citation>
    <scope>NUCLEOTIDE SEQUENCE [LARGE SCALE GENOMIC DNA]</scope>
    <source>
        <strain evidence="12 13">MD1149</strain>
    </source>
</reference>
<keyword evidence="13" id="KW-1185">Reference proteome</keyword>
<dbReference type="InterPro" id="IPR045122">
    <property type="entry name" value="Csc1-like"/>
</dbReference>
<proteinExistence type="inferred from homology"/>
<feature type="transmembrane region" description="Helical" evidence="8">
    <location>
        <begin position="503"/>
        <end position="530"/>
    </location>
</feature>
<feature type="compositionally biased region" description="Low complexity" evidence="7">
    <location>
        <begin position="919"/>
        <end position="931"/>
    </location>
</feature>
<evidence type="ECO:0000256" key="3">
    <source>
        <dbReference type="ARBA" id="ARBA00022448"/>
    </source>
</evidence>
<evidence type="ECO:0000259" key="10">
    <source>
        <dbReference type="Pfam" id="PF13967"/>
    </source>
</evidence>
<evidence type="ECO:0000256" key="5">
    <source>
        <dbReference type="ARBA" id="ARBA00022989"/>
    </source>
</evidence>
<dbReference type="Pfam" id="PF14703">
    <property type="entry name" value="PHM7_cyt"/>
    <property type="match status" value="1"/>
</dbReference>
<feature type="region of interest" description="Disordered" evidence="7">
    <location>
        <begin position="981"/>
        <end position="1068"/>
    </location>
</feature>
<feature type="transmembrane region" description="Helical" evidence="8">
    <location>
        <begin position="633"/>
        <end position="649"/>
    </location>
</feature>
<dbReference type="GO" id="GO:0005886">
    <property type="term" value="C:plasma membrane"/>
    <property type="evidence" value="ECO:0007669"/>
    <property type="project" value="TreeGrafter"/>
</dbReference>
<dbReference type="PANTHER" id="PTHR13018">
    <property type="entry name" value="PROBABLE MEMBRANE PROTEIN DUF221-RELATED"/>
    <property type="match status" value="1"/>
</dbReference>
<keyword evidence="4 8" id="KW-0812">Transmembrane</keyword>
<feature type="transmembrane region" description="Helical" evidence="8">
    <location>
        <begin position="28"/>
        <end position="49"/>
    </location>
</feature>
<feature type="domain" description="CSC1/OSCA1-like cytosolic" evidence="11">
    <location>
        <begin position="202"/>
        <end position="376"/>
    </location>
</feature>